<dbReference type="Proteomes" id="UP001497497">
    <property type="component" value="Unassembled WGS sequence"/>
</dbReference>
<evidence type="ECO:0000313" key="2">
    <source>
        <dbReference type="Proteomes" id="UP001497497"/>
    </source>
</evidence>
<organism evidence="1 2">
    <name type="scientific">Lymnaea stagnalis</name>
    <name type="common">Great pond snail</name>
    <name type="synonym">Helix stagnalis</name>
    <dbReference type="NCBI Taxonomy" id="6523"/>
    <lineage>
        <taxon>Eukaryota</taxon>
        <taxon>Metazoa</taxon>
        <taxon>Spiralia</taxon>
        <taxon>Lophotrochozoa</taxon>
        <taxon>Mollusca</taxon>
        <taxon>Gastropoda</taxon>
        <taxon>Heterobranchia</taxon>
        <taxon>Euthyneura</taxon>
        <taxon>Panpulmonata</taxon>
        <taxon>Hygrophila</taxon>
        <taxon>Lymnaeoidea</taxon>
        <taxon>Lymnaeidae</taxon>
        <taxon>Lymnaea</taxon>
    </lineage>
</organism>
<proteinExistence type="predicted"/>
<sequence>MSRLEISGNVKIIHDNSFENVPRLKRLVLFGLAQIISISQDAFGELKSLDSLRIDRVPLGLMKTLKLFRPLGNRNMSSIFIKMVEYSVSADDGSLLMRDCFIDRDKTQYLTSICVKDFSLTNNQIFVMQEDALYSPIWESCLRSIDLSNNPLCGTREAFLRLLTFKNLERISVADTLRAR</sequence>
<dbReference type="InterPro" id="IPR032675">
    <property type="entry name" value="LRR_dom_sf"/>
</dbReference>
<dbReference type="AlphaFoldDB" id="A0AAV2HII3"/>
<dbReference type="SUPFAM" id="SSF52058">
    <property type="entry name" value="L domain-like"/>
    <property type="match status" value="1"/>
</dbReference>
<feature type="non-terminal residue" evidence="1">
    <location>
        <position position="180"/>
    </location>
</feature>
<gene>
    <name evidence="1" type="ORF">GSLYS_00007811001</name>
</gene>
<dbReference type="Gene3D" id="3.80.10.10">
    <property type="entry name" value="Ribonuclease Inhibitor"/>
    <property type="match status" value="1"/>
</dbReference>
<comment type="caution">
    <text evidence="1">The sequence shown here is derived from an EMBL/GenBank/DDBJ whole genome shotgun (WGS) entry which is preliminary data.</text>
</comment>
<evidence type="ECO:0000313" key="1">
    <source>
        <dbReference type="EMBL" id="CAL1533851.1"/>
    </source>
</evidence>
<keyword evidence="2" id="KW-1185">Reference proteome</keyword>
<dbReference type="EMBL" id="CAXITT010000154">
    <property type="protein sequence ID" value="CAL1533851.1"/>
    <property type="molecule type" value="Genomic_DNA"/>
</dbReference>
<reference evidence="1 2" key="1">
    <citation type="submission" date="2024-04" db="EMBL/GenBank/DDBJ databases">
        <authorList>
            <consortium name="Genoscope - CEA"/>
            <person name="William W."/>
        </authorList>
    </citation>
    <scope>NUCLEOTIDE SEQUENCE [LARGE SCALE GENOMIC DNA]</scope>
</reference>
<name>A0AAV2HII3_LYMST</name>
<accession>A0AAV2HII3</accession>
<protein>
    <submittedName>
        <fullName evidence="1">Uncharacterized protein</fullName>
    </submittedName>
</protein>